<organism evidence="4 5">
    <name type="scientific">Flagellimonas pacifica</name>
    <dbReference type="NCBI Taxonomy" id="1247520"/>
    <lineage>
        <taxon>Bacteria</taxon>
        <taxon>Pseudomonadati</taxon>
        <taxon>Bacteroidota</taxon>
        <taxon>Flavobacteriia</taxon>
        <taxon>Flavobacteriales</taxon>
        <taxon>Flavobacteriaceae</taxon>
        <taxon>Flagellimonas</taxon>
    </lineage>
</organism>
<dbReference type="SUPFAM" id="SSF49265">
    <property type="entry name" value="Fibronectin type III"/>
    <property type="match status" value="1"/>
</dbReference>
<gene>
    <name evidence="4" type="ORF">SAMN06265377_0073</name>
</gene>
<dbReference type="InterPro" id="IPR003961">
    <property type="entry name" value="FN3_dom"/>
</dbReference>
<dbReference type="GO" id="GO:0016020">
    <property type="term" value="C:membrane"/>
    <property type="evidence" value="ECO:0007669"/>
    <property type="project" value="UniProtKB-SubCell"/>
</dbReference>
<reference evidence="5" key="1">
    <citation type="submission" date="2017-09" db="EMBL/GenBank/DDBJ databases">
        <authorList>
            <person name="Varghese N."/>
            <person name="Submissions S."/>
        </authorList>
    </citation>
    <scope>NUCLEOTIDE SEQUENCE [LARGE SCALE GENOMIC DNA]</scope>
    <source>
        <strain evidence="5">DSM 25885</strain>
    </source>
</reference>
<dbReference type="Pfam" id="PF00041">
    <property type="entry name" value="fn3"/>
    <property type="match status" value="2"/>
</dbReference>
<feature type="compositionally biased region" description="Polar residues" evidence="1">
    <location>
        <begin position="315"/>
        <end position="329"/>
    </location>
</feature>
<dbReference type="PROSITE" id="PS50853">
    <property type="entry name" value="FN3"/>
    <property type="match status" value="2"/>
</dbReference>
<evidence type="ECO:0000313" key="4">
    <source>
        <dbReference type="EMBL" id="SNY94132.1"/>
    </source>
</evidence>
<evidence type="ECO:0000256" key="1">
    <source>
        <dbReference type="SAM" id="MobiDB-lite"/>
    </source>
</evidence>
<dbReference type="Gene3D" id="2.60.40.10">
    <property type="entry name" value="Immunoglobulins"/>
    <property type="match status" value="2"/>
</dbReference>
<dbReference type="EMBL" id="OBEH01000001">
    <property type="protein sequence ID" value="SNY94132.1"/>
    <property type="molecule type" value="Genomic_DNA"/>
</dbReference>
<protein>
    <submittedName>
        <fullName evidence="4">Fibronectin type III domain-containing protein</fullName>
    </submittedName>
</protein>
<dbReference type="Proteomes" id="UP000219048">
    <property type="component" value="Unassembled WGS sequence"/>
</dbReference>
<proteinExistence type="predicted"/>
<evidence type="ECO:0000313" key="5">
    <source>
        <dbReference type="Proteomes" id="UP000219048"/>
    </source>
</evidence>
<dbReference type="InterPro" id="IPR036116">
    <property type="entry name" value="FN3_sf"/>
</dbReference>
<name>A0A285MAC0_9FLAO</name>
<dbReference type="RefSeq" id="WP_097043760.1">
    <property type="nucleotide sequence ID" value="NZ_OBEH01000001.1"/>
</dbReference>
<dbReference type="InterPro" id="IPR013783">
    <property type="entry name" value="Ig-like_fold"/>
</dbReference>
<feature type="domain" description="Fibronectin type-III" evidence="3">
    <location>
        <begin position="330"/>
        <end position="418"/>
    </location>
</feature>
<feature type="signal peptide" evidence="2">
    <location>
        <begin position="1"/>
        <end position="18"/>
    </location>
</feature>
<accession>A0A285MAC0</accession>
<feature type="compositionally biased region" description="Polar residues" evidence="1">
    <location>
        <begin position="340"/>
        <end position="349"/>
    </location>
</feature>
<dbReference type="SMART" id="SM00060">
    <property type="entry name" value="FN3"/>
    <property type="match status" value="2"/>
</dbReference>
<keyword evidence="5" id="KW-1185">Reference proteome</keyword>
<dbReference type="OrthoDB" id="9808753at2"/>
<feature type="compositionally biased region" description="Low complexity" evidence="1">
    <location>
        <begin position="330"/>
        <end position="339"/>
    </location>
</feature>
<keyword evidence="2" id="KW-0732">Signal</keyword>
<feature type="chain" id="PRO_5013261701" evidence="2">
    <location>
        <begin position="19"/>
        <end position="562"/>
    </location>
</feature>
<feature type="region of interest" description="Disordered" evidence="1">
    <location>
        <begin position="315"/>
        <end position="349"/>
    </location>
</feature>
<evidence type="ECO:0000256" key="2">
    <source>
        <dbReference type="SAM" id="SignalP"/>
    </source>
</evidence>
<dbReference type="InterPro" id="IPR050713">
    <property type="entry name" value="RTP_Phos/Ushers"/>
</dbReference>
<dbReference type="PANTHER" id="PTHR46957:SF3">
    <property type="entry name" value="CYTOKINE RECEPTOR"/>
    <property type="match status" value="1"/>
</dbReference>
<sequence>MKKIVKCLFICIGCFSYAQTNLVDTSNWTAGDGAASGFTIQGQINENIREMGVGPHGSSVLLWKSAPNGSSGYDGGWKTNYLPPIDHTKKYRFSIWLKKTNSSDGTPHFGMFANNQSSGYTTLRLNGTVVNNAYFFVDDLPQLNQWYLFIGFVHGSGHTSTINEGRIYDTSGSEVGTLTDFKFTSDAYYIRHRSFLYNDSNTSDGLYHYNPTVYEVNGQEPTISELLNPSGTDTESPTVPTLSSNGQTNTTVDLSWSGATDNVGVTGYKVYKDNTLEATLNNVGSYQVTGLTAATTYSFAVRAIDAAGNQSTASNISVTTDTNSGTDTQSPTSPTLLSTGNTDTTADLSWSGATDNTSVTNYKVFKDGNLEATLGNVTTYQVTGLTASTTYSFTISALDAANNESTPSTAVSITTDSSSGGGSSVWSEAGSVASYTGNVAIGTSSVPSGYRLAVDGHIRTREIRVDQDTWPDYVFKEGYDLPTLEEIQKYIKEKGHLPNIPSAKEVEANGIELGQMNKLLLEKIEELTLYIIYQQQELKAQKERANKLSRRLHKLEHTPVNN</sequence>
<evidence type="ECO:0000259" key="3">
    <source>
        <dbReference type="PROSITE" id="PS50853"/>
    </source>
</evidence>
<feature type="domain" description="Fibronectin type-III" evidence="3">
    <location>
        <begin position="236"/>
        <end position="325"/>
    </location>
</feature>
<dbReference type="AlphaFoldDB" id="A0A285MAC0"/>
<feature type="region of interest" description="Disordered" evidence="1">
    <location>
        <begin position="230"/>
        <end position="250"/>
    </location>
</feature>
<dbReference type="CDD" id="cd00063">
    <property type="entry name" value="FN3"/>
    <property type="match status" value="2"/>
</dbReference>
<dbReference type="PANTHER" id="PTHR46957">
    <property type="entry name" value="CYTOKINE RECEPTOR"/>
    <property type="match status" value="1"/>
</dbReference>